<keyword evidence="5" id="KW-1185">Reference proteome</keyword>
<dbReference type="Gene3D" id="3.40.630.30">
    <property type="match status" value="1"/>
</dbReference>
<evidence type="ECO:0000313" key="5">
    <source>
        <dbReference type="Proteomes" id="UP001526426"/>
    </source>
</evidence>
<evidence type="ECO:0000256" key="2">
    <source>
        <dbReference type="ARBA" id="ARBA00023315"/>
    </source>
</evidence>
<dbReference type="PROSITE" id="PS51186">
    <property type="entry name" value="GNAT"/>
    <property type="match status" value="1"/>
</dbReference>
<gene>
    <name evidence="4" type="ORF">K4A83_13370</name>
</gene>
<protein>
    <submittedName>
        <fullName evidence="4">GNAT family N-acetyltransferase</fullName>
    </submittedName>
</protein>
<sequence>MPMIREAVESDLSAIVQIYNEAVVGRKATADLDPISIESRLTWFHEHTPESYPIWVLEKEGKIAAWLSIQRFHPRPAYTATAELSIYVSPLCQKQGMGRILLQHAIAKSPALGIKTLVGLIFAHNEPSLKLFERFHFSEWGYLPGVAELDGVERDLVIMGRRLIS</sequence>
<name>A0ABT3L6X0_9CYAN</name>
<reference evidence="4 5" key="1">
    <citation type="submission" date="2021-08" db="EMBL/GenBank/DDBJ databases">
        <title>Draft genome sequence of Spirulina subsalsa with high tolerance to salinity and hype-accumulation of phycocyanin.</title>
        <authorList>
            <person name="Pei H."/>
            <person name="Jiang L."/>
        </authorList>
    </citation>
    <scope>NUCLEOTIDE SEQUENCE [LARGE SCALE GENOMIC DNA]</scope>
    <source>
        <strain evidence="4 5">FACHB-351</strain>
    </source>
</reference>
<organism evidence="4 5">
    <name type="scientific">Spirulina subsalsa FACHB-351</name>
    <dbReference type="NCBI Taxonomy" id="234711"/>
    <lineage>
        <taxon>Bacteria</taxon>
        <taxon>Bacillati</taxon>
        <taxon>Cyanobacteriota</taxon>
        <taxon>Cyanophyceae</taxon>
        <taxon>Spirulinales</taxon>
        <taxon>Spirulinaceae</taxon>
        <taxon>Spirulina</taxon>
    </lineage>
</organism>
<dbReference type="Proteomes" id="UP001526426">
    <property type="component" value="Unassembled WGS sequence"/>
</dbReference>
<evidence type="ECO:0000256" key="1">
    <source>
        <dbReference type="ARBA" id="ARBA00022679"/>
    </source>
</evidence>
<dbReference type="InterPro" id="IPR016181">
    <property type="entry name" value="Acyl_CoA_acyltransferase"/>
</dbReference>
<dbReference type="CDD" id="cd04301">
    <property type="entry name" value="NAT_SF"/>
    <property type="match status" value="1"/>
</dbReference>
<dbReference type="Pfam" id="PF00583">
    <property type="entry name" value="Acetyltransf_1"/>
    <property type="match status" value="1"/>
</dbReference>
<dbReference type="RefSeq" id="WP_407810029.1">
    <property type="nucleotide sequence ID" value="NZ_JAIHOM010000063.1"/>
</dbReference>
<feature type="domain" description="N-acetyltransferase" evidence="3">
    <location>
        <begin position="2"/>
        <end position="164"/>
    </location>
</feature>
<dbReference type="InterPro" id="IPR000182">
    <property type="entry name" value="GNAT_dom"/>
</dbReference>
<proteinExistence type="predicted"/>
<dbReference type="PANTHER" id="PTHR43072">
    <property type="entry name" value="N-ACETYLTRANSFERASE"/>
    <property type="match status" value="1"/>
</dbReference>
<keyword evidence="1" id="KW-0808">Transferase</keyword>
<dbReference type="EMBL" id="JAIHOM010000063">
    <property type="protein sequence ID" value="MCW6037252.1"/>
    <property type="molecule type" value="Genomic_DNA"/>
</dbReference>
<dbReference type="SUPFAM" id="SSF55729">
    <property type="entry name" value="Acyl-CoA N-acyltransferases (Nat)"/>
    <property type="match status" value="1"/>
</dbReference>
<keyword evidence="2" id="KW-0012">Acyltransferase</keyword>
<accession>A0ABT3L6X0</accession>
<evidence type="ECO:0000259" key="3">
    <source>
        <dbReference type="PROSITE" id="PS51186"/>
    </source>
</evidence>
<dbReference type="PANTHER" id="PTHR43072:SF23">
    <property type="entry name" value="UPF0039 PROTEIN C11D3.02C"/>
    <property type="match status" value="1"/>
</dbReference>
<evidence type="ECO:0000313" key="4">
    <source>
        <dbReference type="EMBL" id="MCW6037252.1"/>
    </source>
</evidence>
<comment type="caution">
    <text evidence="4">The sequence shown here is derived from an EMBL/GenBank/DDBJ whole genome shotgun (WGS) entry which is preliminary data.</text>
</comment>